<dbReference type="EMBL" id="LKAM01000005">
    <property type="protein sequence ID" value="KUM48529.1"/>
    <property type="molecule type" value="Genomic_DNA"/>
</dbReference>
<accession>A0A101M003</accession>
<name>A0A101M003_PICGL</name>
<reference evidence="1" key="1">
    <citation type="journal article" date="2015" name="Genome Biol. Evol.">
        <title>Organellar Genomes of White Spruce (Picea glauca): Assembly and Annotation.</title>
        <authorList>
            <person name="Jackman S.D."/>
            <person name="Warren R.L."/>
            <person name="Gibb E.A."/>
            <person name="Vandervalk B.P."/>
            <person name="Mohamadi H."/>
            <person name="Chu J."/>
            <person name="Raymond A."/>
            <person name="Pleasance S."/>
            <person name="Coope R."/>
            <person name="Wildung M.R."/>
            <person name="Ritland C.E."/>
            <person name="Bousquet J."/>
            <person name="Jones S.J."/>
            <person name="Bohlmann J."/>
            <person name="Birol I."/>
        </authorList>
    </citation>
    <scope>NUCLEOTIDE SEQUENCE [LARGE SCALE GENOMIC DNA]</scope>
    <source>
        <tissue evidence="1">Flushing bud</tissue>
    </source>
</reference>
<keyword evidence="1" id="KW-0496">Mitochondrion</keyword>
<comment type="caution">
    <text evidence="1">The sequence shown here is derived from an EMBL/GenBank/DDBJ whole genome shotgun (WGS) entry which is preliminary data.</text>
</comment>
<dbReference type="AlphaFoldDB" id="A0A101M003"/>
<geneLocation type="mitochondrion" evidence="1"/>
<protein>
    <submittedName>
        <fullName evidence="1">Uncharacterized protein</fullName>
    </submittedName>
</protein>
<organism evidence="1">
    <name type="scientific">Picea glauca</name>
    <name type="common">White spruce</name>
    <name type="synonym">Pinus glauca</name>
    <dbReference type="NCBI Taxonomy" id="3330"/>
    <lineage>
        <taxon>Eukaryota</taxon>
        <taxon>Viridiplantae</taxon>
        <taxon>Streptophyta</taxon>
        <taxon>Embryophyta</taxon>
        <taxon>Tracheophyta</taxon>
        <taxon>Spermatophyta</taxon>
        <taxon>Pinopsida</taxon>
        <taxon>Pinidae</taxon>
        <taxon>Conifers I</taxon>
        <taxon>Pinales</taxon>
        <taxon>Pinaceae</taxon>
        <taxon>Picea</taxon>
    </lineage>
</organism>
<proteinExistence type="predicted"/>
<evidence type="ECO:0000313" key="1">
    <source>
        <dbReference type="EMBL" id="KUM48529.1"/>
    </source>
</evidence>
<gene>
    <name evidence="1" type="ORF">ABT39_MTgene4544</name>
</gene>
<sequence length="171" mass="19439">MNSPYFPIRPITHPHSTSILAFYQSTSLPFTPAAHHSRRILPLSPARINASPVRHSIRINAFIPQSVLPSPHYPLPGHSRIPQYAIQAPSLNPYYPVTLPSRPLSLFPLHLTIRYTGYYTHPLSTSTFRLTITQRWAAPLLILRGHEERSPHLGTEMDLIFLEELHFKASP</sequence>